<protein>
    <submittedName>
        <fullName evidence="1">Retrovirus-related Pol polyprotein from transposon 412 family</fullName>
    </submittedName>
</protein>
<reference evidence="2" key="1">
    <citation type="journal article" date="2019" name="Plant Biotechnol. J.">
        <title>Genome sequencing of the Australian wild diploid species Gossypium australe highlights disease resistance and delayed gland morphogenesis.</title>
        <authorList>
            <person name="Cai Y."/>
            <person name="Cai X."/>
            <person name="Wang Q."/>
            <person name="Wang P."/>
            <person name="Zhang Y."/>
            <person name="Cai C."/>
            <person name="Xu Y."/>
            <person name="Wang K."/>
            <person name="Zhou Z."/>
            <person name="Wang C."/>
            <person name="Geng S."/>
            <person name="Li B."/>
            <person name="Dong Q."/>
            <person name="Hou Y."/>
            <person name="Wang H."/>
            <person name="Ai P."/>
            <person name="Liu Z."/>
            <person name="Yi F."/>
            <person name="Sun M."/>
            <person name="An G."/>
            <person name="Cheng J."/>
            <person name="Zhang Y."/>
            <person name="Shi Q."/>
            <person name="Xie Y."/>
            <person name="Shi X."/>
            <person name="Chang Y."/>
            <person name="Huang F."/>
            <person name="Chen Y."/>
            <person name="Hong S."/>
            <person name="Mi L."/>
            <person name="Sun Q."/>
            <person name="Zhang L."/>
            <person name="Zhou B."/>
            <person name="Peng R."/>
            <person name="Zhang X."/>
            <person name="Liu F."/>
        </authorList>
    </citation>
    <scope>NUCLEOTIDE SEQUENCE [LARGE SCALE GENOMIC DNA]</scope>
    <source>
        <strain evidence="2">cv. PA1801</strain>
    </source>
</reference>
<dbReference type="Proteomes" id="UP000325315">
    <property type="component" value="Unassembled WGS sequence"/>
</dbReference>
<accession>A0A5B6UKD7</accession>
<gene>
    <name evidence="1" type="ORF">EPI10_003663</name>
</gene>
<sequence length="89" mass="10316">MPNYTKKGQSDGMIRRFFHSNLNLDYRLNFFPGKLKSCWSGPFEIAHVYPHGAVEVKDVKTGLTFKVNGQWLKHYWGASITQDKHFIAL</sequence>
<evidence type="ECO:0000313" key="2">
    <source>
        <dbReference type="Proteomes" id="UP000325315"/>
    </source>
</evidence>
<evidence type="ECO:0000313" key="1">
    <source>
        <dbReference type="EMBL" id="KAA3456924.1"/>
    </source>
</evidence>
<organism evidence="1 2">
    <name type="scientific">Gossypium australe</name>
    <dbReference type="NCBI Taxonomy" id="47621"/>
    <lineage>
        <taxon>Eukaryota</taxon>
        <taxon>Viridiplantae</taxon>
        <taxon>Streptophyta</taxon>
        <taxon>Embryophyta</taxon>
        <taxon>Tracheophyta</taxon>
        <taxon>Spermatophyta</taxon>
        <taxon>Magnoliopsida</taxon>
        <taxon>eudicotyledons</taxon>
        <taxon>Gunneridae</taxon>
        <taxon>Pentapetalae</taxon>
        <taxon>rosids</taxon>
        <taxon>malvids</taxon>
        <taxon>Malvales</taxon>
        <taxon>Malvaceae</taxon>
        <taxon>Malvoideae</taxon>
        <taxon>Gossypium</taxon>
    </lineage>
</organism>
<dbReference type="OrthoDB" id="1725265at2759"/>
<proteinExistence type="predicted"/>
<name>A0A5B6UKD7_9ROSI</name>
<dbReference type="EMBL" id="SMMG02000011">
    <property type="protein sequence ID" value="KAA3456924.1"/>
    <property type="molecule type" value="Genomic_DNA"/>
</dbReference>
<comment type="caution">
    <text evidence="1">The sequence shown here is derived from an EMBL/GenBank/DDBJ whole genome shotgun (WGS) entry which is preliminary data.</text>
</comment>
<keyword evidence="2" id="KW-1185">Reference proteome</keyword>
<dbReference type="AlphaFoldDB" id="A0A5B6UKD7"/>